<keyword evidence="2" id="KW-1185">Reference proteome</keyword>
<sequence>MHDVVARPALDQRDVQLARLSADFLVEQVAGGLAGLSPTDAVLVLAINQANIVPLTRDPNARAMYGALETPAPDQLRRPVSISAIASSLGLPFETVRRRVRSLETRGICEAAAGGVIVPETFLVSPGYLQSVVGTHNGLRRLFLDAMAAGLVDELPASRFDTAGSAPVRAAVRLASDFILRTAEQLMAASGDMISAICLLGVLQASLSSKEAPPTGIPVAGLARALSAPQETVRRHTQALVERGLCLRGRGGLLISSELLASPALAGFVRANAANSQRLFAGLAERGVIDAWRAA</sequence>
<comment type="caution">
    <text evidence="1">The sequence shown here is derived from an EMBL/GenBank/DDBJ whole genome shotgun (WGS) entry which is preliminary data.</text>
</comment>
<dbReference type="EMBL" id="QFYR01000001">
    <property type="protein sequence ID" value="RAK56559.1"/>
    <property type="molecule type" value="Genomic_DNA"/>
</dbReference>
<gene>
    <name evidence="1" type="ORF">DJ018_00825</name>
</gene>
<protein>
    <recommendedName>
        <fullName evidence="3">HTH crp-type domain-containing protein</fullName>
    </recommendedName>
</protein>
<organism evidence="1 2">
    <name type="scientific">Phenylobacterium deserti</name>
    <dbReference type="NCBI Taxonomy" id="1914756"/>
    <lineage>
        <taxon>Bacteria</taxon>
        <taxon>Pseudomonadati</taxon>
        <taxon>Pseudomonadota</taxon>
        <taxon>Alphaproteobacteria</taxon>
        <taxon>Caulobacterales</taxon>
        <taxon>Caulobacteraceae</taxon>
        <taxon>Phenylobacterium</taxon>
    </lineage>
</organism>
<name>A0A328APQ4_9CAUL</name>
<dbReference type="RefSeq" id="WP_111512910.1">
    <property type="nucleotide sequence ID" value="NZ_QFYR01000001.1"/>
</dbReference>
<reference evidence="2" key="1">
    <citation type="submission" date="2018-05" db="EMBL/GenBank/DDBJ databases">
        <authorList>
            <person name="Li X."/>
        </authorList>
    </citation>
    <scope>NUCLEOTIDE SEQUENCE [LARGE SCALE GENOMIC DNA]</scope>
    <source>
        <strain evidence="2">YIM 73061</strain>
    </source>
</reference>
<dbReference type="Proteomes" id="UP000249725">
    <property type="component" value="Unassembled WGS sequence"/>
</dbReference>
<dbReference type="OrthoDB" id="7549698at2"/>
<evidence type="ECO:0000313" key="1">
    <source>
        <dbReference type="EMBL" id="RAK56559.1"/>
    </source>
</evidence>
<evidence type="ECO:0008006" key="3">
    <source>
        <dbReference type="Google" id="ProtNLM"/>
    </source>
</evidence>
<dbReference type="AlphaFoldDB" id="A0A328APQ4"/>
<evidence type="ECO:0000313" key="2">
    <source>
        <dbReference type="Proteomes" id="UP000249725"/>
    </source>
</evidence>
<accession>A0A328APQ4</accession>
<proteinExistence type="predicted"/>